<evidence type="ECO:0000259" key="1">
    <source>
        <dbReference type="Pfam" id="PF05685"/>
    </source>
</evidence>
<dbReference type="EMBL" id="JAZGQK010000030">
    <property type="protein sequence ID" value="MEE6262685.1"/>
    <property type="molecule type" value="Genomic_DNA"/>
</dbReference>
<keyword evidence="2" id="KW-0378">Hydrolase</keyword>
<keyword evidence="2" id="KW-0540">Nuclease</keyword>
<dbReference type="PANTHER" id="PTHR35400">
    <property type="entry name" value="SLR1083 PROTEIN"/>
    <property type="match status" value="1"/>
</dbReference>
<sequence length="187" mass="21108">MAQPRYEWRPPEQGWTEKDLLSLPADGHRYEIVDGSLHVTPPADFKHHELADEIRAALRSQLPPRWRVIREIGVRVPGGNAIPDLTVLRPTAPGDAMWAEPADVLLVVEVESPSSRRHDRFTKLSLYAEAEIDWYWRIERAKSGAVAHLYQLAEAGHYELRHSVPAGSAETVELPFPVRVAPTDWSA</sequence>
<protein>
    <submittedName>
        <fullName evidence="2">Uma2 family endonuclease</fullName>
    </submittedName>
</protein>
<dbReference type="RefSeq" id="WP_331217614.1">
    <property type="nucleotide sequence ID" value="NZ_JAZGQK010000030.1"/>
</dbReference>
<dbReference type="SUPFAM" id="SSF52980">
    <property type="entry name" value="Restriction endonuclease-like"/>
    <property type="match status" value="1"/>
</dbReference>
<reference evidence="2 3" key="1">
    <citation type="submission" date="2024-01" db="EMBL/GenBank/DDBJ databases">
        <title>Genome insights into Plantactinospora sonchi sp. nov.</title>
        <authorList>
            <person name="Wang L."/>
        </authorList>
    </citation>
    <scope>NUCLEOTIDE SEQUENCE [LARGE SCALE GENOMIC DNA]</scope>
    <source>
        <strain evidence="2 3">NEAU-QY2</strain>
    </source>
</reference>
<dbReference type="Gene3D" id="3.90.1570.10">
    <property type="entry name" value="tt1808, chain A"/>
    <property type="match status" value="1"/>
</dbReference>
<dbReference type="InterPro" id="IPR008538">
    <property type="entry name" value="Uma2"/>
</dbReference>
<dbReference type="Proteomes" id="UP001332243">
    <property type="component" value="Unassembled WGS sequence"/>
</dbReference>
<feature type="domain" description="Putative restriction endonuclease" evidence="1">
    <location>
        <begin position="19"/>
        <end position="177"/>
    </location>
</feature>
<name>A0ABU7S1X2_9ACTN</name>
<evidence type="ECO:0000313" key="2">
    <source>
        <dbReference type="EMBL" id="MEE6262685.1"/>
    </source>
</evidence>
<keyword evidence="2" id="KW-0255">Endonuclease</keyword>
<proteinExistence type="predicted"/>
<dbReference type="InterPro" id="IPR012296">
    <property type="entry name" value="Nuclease_put_TT1808"/>
</dbReference>
<dbReference type="CDD" id="cd06260">
    <property type="entry name" value="DUF820-like"/>
    <property type="match status" value="1"/>
</dbReference>
<comment type="caution">
    <text evidence="2">The sequence shown here is derived from an EMBL/GenBank/DDBJ whole genome shotgun (WGS) entry which is preliminary data.</text>
</comment>
<accession>A0ABU7S1X2</accession>
<gene>
    <name evidence="2" type="ORF">V1633_29825</name>
</gene>
<organism evidence="2 3">
    <name type="scientific">Plantactinospora sonchi</name>
    <dbReference type="NCBI Taxonomy" id="1544735"/>
    <lineage>
        <taxon>Bacteria</taxon>
        <taxon>Bacillati</taxon>
        <taxon>Actinomycetota</taxon>
        <taxon>Actinomycetes</taxon>
        <taxon>Micromonosporales</taxon>
        <taxon>Micromonosporaceae</taxon>
        <taxon>Plantactinospora</taxon>
    </lineage>
</organism>
<evidence type="ECO:0000313" key="3">
    <source>
        <dbReference type="Proteomes" id="UP001332243"/>
    </source>
</evidence>
<dbReference type="PANTHER" id="PTHR35400:SF3">
    <property type="entry name" value="SLL1072 PROTEIN"/>
    <property type="match status" value="1"/>
</dbReference>
<keyword evidence="3" id="KW-1185">Reference proteome</keyword>
<dbReference type="GO" id="GO:0004519">
    <property type="term" value="F:endonuclease activity"/>
    <property type="evidence" value="ECO:0007669"/>
    <property type="project" value="UniProtKB-KW"/>
</dbReference>
<dbReference type="InterPro" id="IPR011335">
    <property type="entry name" value="Restrct_endonuc-II-like"/>
</dbReference>
<dbReference type="Pfam" id="PF05685">
    <property type="entry name" value="Uma2"/>
    <property type="match status" value="1"/>
</dbReference>